<feature type="compositionally biased region" description="Basic and acidic residues" evidence="1">
    <location>
        <begin position="260"/>
        <end position="300"/>
    </location>
</feature>
<feature type="compositionally biased region" description="Polar residues" evidence="1">
    <location>
        <begin position="1855"/>
        <end position="1867"/>
    </location>
</feature>
<feature type="compositionally biased region" description="Basic residues" evidence="1">
    <location>
        <begin position="1211"/>
        <end position="1225"/>
    </location>
</feature>
<name>A0AAN6GRL1_9BASI</name>
<feature type="compositionally biased region" description="Low complexity" evidence="1">
    <location>
        <begin position="1938"/>
        <end position="1964"/>
    </location>
</feature>
<feature type="compositionally biased region" description="Polar residues" evidence="1">
    <location>
        <begin position="1776"/>
        <end position="1794"/>
    </location>
</feature>
<feature type="compositionally biased region" description="Basic residues" evidence="1">
    <location>
        <begin position="1924"/>
        <end position="1937"/>
    </location>
</feature>
<dbReference type="PROSITE" id="PS51293">
    <property type="entry name" value="SANT"/>
    <property type="match status" value="2"/>
</dbReference>
<feature type="compositionally biased region" description="Polar residues" evidence="1">
    <location>
        <begin position="1670"/>
        <end position="1683"/>
    </location>
</feature>
<evidence type="ECO:0000313" key="4">
    <source>
        <dbReference type="Proteomes" id="UP001176517"/>
    </source>
</evidence>
<keyword evidence="4" id="KW-1185">Reference proteome</keyword>
<dbReference type="Gene3D" id="1.20.58.1880">
    <property type="match status" value="1"/>
</dbReference>
<feature type="region of interest" description="Disordered" evidence="1">
    <location>
        <begin position="1985"/>
        <end position="2097"/>
    </location>
</feature>
<feature type="compositionally biased region" description="Basic and acidic residues" evidence="1">
    <location>
        <begin position="238"/>
        <end position="252"/>
    </location>
</feature>
<feature type="compositionally biased region" description="Basic residues" evidence="1">
    <location>
        <begin position="1295"/>
        <end position="1305"/>
    </location>
</feature>
<protein>
    <submittedName>
        <fullName evidence="3">DNA-binding protein snt1</fullName>
    </submittedName>
</protein>
<feature type="compositionally biased region" description="Low complexity" evidence="1">
    <location>
        <begin position="1258"/>
        <end position="1269"/>
    </location>
</feature>
<feature type="compositionally biased region" description="Polar residues" evidence="1">
    <location>
        <begin position="1823"/>
        <end position="1844"/>
    </location>
</feature>
<dbReference type="PANTHER" id="PTHR13992">
    <property type="entry name" value="NUCLEAR RECEPTOR CO-REPRESSOR RELATED NCOR"/>
    <property type="match status" value="1"/>
</dbReference>
<feature type="compositionally biased region" description="Low complexity" evidence="1">
    <location>
        <begin position="117"/>
        <end position="143"/>
    </location>
</feature>
<evidence type="ECO:0000313" key="3">
    <source>
        <dbReference type="EMBL" id="KAK0552792.1"/>
    </source>
</evidence>
<feature type="compositionally biased region" description="Basic and acidic residues" evidence="1">
    <location>
        <begin position="639"/>
        <end position="651"/>
    </location>
</feature>
<feature type="compositionally biased region" description="Polar residues" evidence="1">
    <location>
        <begin position="478"/>
        <end position="487"/>
    </location>
</feature>
<keyword evidence="3" id="KW-0238">DNA-binding</keyword>
<feature type="compositionally biased region" description="Pro residues" evidence="1">
    <location>
        <begin position="809"/>
        <end position="818"/>
    </location>
</feature>
<sequence length="2097" mass="221009">MSRPPPPSGSRPHIPFHRRRPPNPLPPPPPGTGSNGPPPPSASRWGGPPPPPPQSPSHLRDRSRDRDWERERERGPRERDLSVEDIDAIRAKQRYGRDVTPSASSSASVGGGGGAGSSSSAAAAAAAHLEPLTPRSSAWAHAAAPDHRDRDRDRNRDFRGGGPPGGLGGGSTGGTPGGTNAPGTAPASVWIASTGGPSSASRDRPWGRRDRERDWDPRDRDREWDRDRDFRASPLDSPFHDRGASRDRDMRGGAHHHRGGDRGRMSGDREWARDRDRGFRGERDRDFRGGGQDRDGRDRMWSISGASTFSSRSGFEGFGRASSQGPGSSAPDGNPNDRATASPSRPSTSSSISHLAPPSAALIQSPATASVAAHYSFGRAGDDSSPVVPQQPIFIKGTASASASMAASSPPQPQPPSSPRLARRQSRPASPEEDVRPRTPDREPDTSIAADQTPIAPSASAALPSPSAAPIALADEPTSGTVQSSTTKAEHAVQPLSSPAPVSAKGESGDTPLEEATAPTSAPLLESVPAHSADALVSPLPDLEVDQAMPAPSSVEGAILKEEPRDTTPPTTIVPNLASGFPPESTAQESASPQSALAPVEVHDVSPQLESAANIGTVDRVDVPPPVSAEAEPEVETEGEQHNEETIRAEEVVPMQTDVQLPAKVEAQTGKGEQTQLASQPEAQERAAPMQAAKEAAQVQMEEGELEPDPLVEPDAQMEVDVEVEEGEVPMQVAPVSQPMEVVTIDEISAPIAAPISAPEEIPVSALLLDTQPKSHHQSPLIPSAKQLSPPSSPRPLPEPVTSLLLVPSSPPPPPPSPPVVVVELTEEEREQQMRSVLLRLGHEFEAWQADDDDLIRRNKRLARQQRAKGDLPSAVPSLPYSRDSATVDIWLTNTPAALLATGPEADVQRLEEAKEDPAQRANREAYFSQLRDDVHAHLVQERVALKAKEERLRKEYLAIDRSWQQHCSRLQRLEERRDVRDVYPGGGMGSAPYNSVPASQSQMMAPAMSGFQRRPAMQLGLGGTPMGAAGGIGGPLSASGMNPLSASLSIPDDYVATPLSARANRRGGGVSGFPGFGDAVRSEAEFLEILATLENADMQDPNARAARTTATVPDLVLTPNDGEPMMSSYDDDNGFVADPVAFYFDEFDPDVWTEEEKAIFERKYALWPKQFGRIAAGIPGKTRAQCVRYYYLNKKQPGSNFKAIAAARSRERKKKNRVKPKKAKGSALMADLKIDDVGDDEDITESRGELADSEMLDGSSSADMSGSMRLVIPTSPPAKKRRKEDLSAESTAGKKSKGKGRRSKSGTPGEKKSKSKTGPSASAPPETSSASTARTPLISNAPPLDPIGEHEESELVAAEMLKALASIATSPEVNTTHPLPALEDVKPAAKKKRKTDSTPPELGISEPSTPAGLTVPASSSKRPRQSTSSYWSIDEKNEFLRSLAANGKEWNQVASTLQTKSAAQARNYFVRNAEDPDFIEAAKIGESNSSLDPAMREAAATAFHNRRIADGAPVGVGTGRVQQPAPSIVTQSEEGGEAAPVTHRGFRITSLLNEEPSRPASRSSSAPYSSQAGRDEYGEGSGGGGPDDRAASSRPAASSMDGDDTEDEDYGSRGLTHHPETRPDRSPLRHEATYHQTSGREAYGAYPQGRGHHVSSAPVHTAAYGAASHSHSNGPHTATGTYAYSHLPASGERTSVPTGSAMPPPSSTRRYDTVSPALAPSLGFQHNGSGAHDEADRSDYGRDSTPHGMQSPDMDRNHHHYPPREPVYSERSGHPSWSTTGPVSASHTRSSSIRYAPVPIGRGYPTQAPSQSPPPRAIHSASPVTALSSSAPPAHVNASSMQPPLNRPGYVAYRSTSASVAPSYASSHHGDQGSDTMSHPHYAHASSISRMMSRSPEHPLPPPQRASQSPAYQPLGLAPLSHGHSHPHHAHHHAHHGSSASSSSHLYPGQSGAAAGSSHPGAAYNNAPSPSAYTSAPVRVGSLPRGPISSSLGGPTTAKAGSLLPPLGSGSSSATPSSAYALSASRGGGSALPALPPIHTLGAPHRLMTPASRSSSESKARGAWEWMGGNSGAGGGNGGGGAGRSGSSHSGEPPHG</sequence>
<feature type="compositionally biased region" description="Low complexity" evidence="1">
    <location>
        <begin position="1559"/>
        <end position="1573"/>
    </location>
</feature>
<feature type="compositionally biased region" description="Low complexity" evidence="1">
    <location>
        <begin position="1318"/>
        <end position="1337"/>
    </location>
</feature>
<reference evidence="3" key="1">
    <citation type="journal article" date="2023" name="PhytoFront">
        <title>Draft Genome Resources of Seven Strains of Tilletia horrida, Causal Agent of Kernel Smut of Rice.</title>
        <authorList>
            <person name="Khanal S."/>
            <person name="Antony Babu S."/>
            <person name="Zhou X.G."/>
        </authorList>
    </citation>
    <scope>NUCLEOTIDE SEQUENCE</scope>
    <source>
        <strain evidence="3">TX6</strain>
    </source>
</reference>
<feature type="compositionally biased region" description="Gly residues" evidence="1">
    <location>
        <begin position="2070"/>
        <end position="2085"/>
    </location>
</feature>
<feature type="compositionally biased region" description="Basic and acidic residues" evidence="1">
    <location>
        <begin position="433"/>
        <end position="445"/>
    </location>
</feature>
<feature type="region of interest" description="Disordered" evidence="1">
    <location>
        <begin position="772"/>
        <end position="818"/>
    </location>
</feature>
<feature type="compositionally biased region" description="Basic and acidic residues" evidence="1">
    <location>
        <begin position="1618"/>
        <end position="1634"/>
    </location>
</feature>
<feature type="compositionally biased region" description="Gly residues" evidence="1">
    <location>
        <begin position="160"/>
        <end position="177"/>
    </location>
</feature>
<dbReference type="SMART" id="SM00717">
    <property type="entry name" value="SANT"/>
    <property type="match status" value="2"/>
</dbReference>
<feature type="region of interest" description="Disordered" evidence="1">
    <location>
        <begin position="1371"/>
        <end position="1430"/>
    </location>
</feature>
<feature type="compositionally biased region" description="Pro residues" evidence="1">
    <location>
        <begin position="22"/>
        <end position="55"/>
    </location>
</feature>
<dbReference type="Proteomes" id="UP001176517">
    <property type="component" value="Unassembled WGS sequence"/>
</dbReference>
<feature type="domain" description="SANT" evidence="2">
    <location>
        <begin position="1427"/>
        <end position="1478"/>
    </location>
</feature>
<dbReference type="GO" id="GO:0003677">
    <property type="term" value="F:DNA binding"/>
    <property type="evidence" value="ECO:0007669"/>
    <property type="project" value="UniProtKB-KW"/>
</dbReference>
<feature type="region of interest" description="Disordered" evidence="1">
    <location>
        <begin position="1553"/>
        <end position="1969"/>
    </location>
</feature>
<dbReference type="SUPFAM" id="SSF46689">
    <property type="entry name" value="Homeodomain-like"/>
    <property type="match status" value="2"/>
</dbReference>
<feature type="compositionally biased region" description="Low complexity" evidence="1">
    <location>
        <begin position="399"/>
        <end position="409"/>
    </location>
</feature>
<gene>
    <name evidence="3" type="primary">SNT1</name>
    <name evidence="3" type="ORF">OC846_002743</name>
</gene>
<dbReference type="InterPro" id="IPR017884">
    <property type="entry name" value="SANT_dom"/>
</dbReference>
<organism evidence="3 4">
    <name type="scientific">Tilletia horrida</name>
    <dbReference type="NCBI Taxonomy" id="155126"/>
    <lineage>
        <taxon>Eukaryota</taxon>
        <taxon>Fungi</taxon>
        <taxon>Dikarya</taxon>
        <taxon>Basidiomycota</taxon>
        <taxon>Ustilaginomycotina</taxon>
        <taxon>Exobasidiomycetes</taxon>
        <taxon>Tilletiales</taxon>
        <taxon>Tilletiaceae</taxon>
        <taxon>Tilletia</taxon>
    </lineage>
</organism>
<dbReference type="InterPro" id="IPR051571">
    <property type="entry name" value="N-CoR_corepressor"/>
</dbReference>
<feature type="region of interest" description="Disordered" evidence="1">
    <location>
        <begin position="1240"/>
        <end position="1354"/>
    </location>
</feature>
<evidence type="ECO:0000259" key="2">
    <source>
        <dbReference type="PROSITE" id="PS51293"/>
    </source>
</evidence>
<feature type="compositionally biased region" description="Acidic residues" evidence="1">
    <location>
        <begin position="702"/>
        <end position="714"/>
    </location>
</feature>
<evidence type="ECO:0000256" key="1">
    <source>
        <dbReference type="SAM" id="MobiDB-lite"/>
    </source>
</evidence>
<feature type="compositionally biased region" description="Basic and acidic residues" evidence="1">
    <location>
        <begin position="144"/>
        <end position="159"/>
    </location>
</feature>
<feature type="compositionally biased region" description="Low complexity" evidence="1">
    <location>
        <begin position="687"/>
        <end position="697"/>
    </location>
</feature>
<feature type="compositionally biased region" description="Polar residues" evidence="1">
    <location>
        <begin position="671"/>
        <end position="682"/>
    </location>
</feature>
<dbReference type="GO" id="GO:0006357">
    <property type="term" value="P:regulation of transcription by RNA polymerase II"/>
    <property type="evidence" value="ECO:0007669"/>
    <property type="project" value="TreeGrafter"/>
</dbReference>
<proteinExistence type="predicted"/>
<feature type="compositionally biased region" description="Low complexity" evidence="1">
    <location>
        <begin position="338"/>
        <end position="351"/>
    </location>
</feature>
<dbReference type="GO" id="GO:0034967">
    <property type="term" value="C:Set3 complex"/>
    <property type="evidence" value="ECO:0007669"/>
    <property type="project" value="TreeGrafter"/>
</dbReference>
<dbReference type="CDD" id="cd00167">
    <property type="entry name" value="SANT"/>
    <property type="match status" value="1"/>
</dbReference>
<dbReference type="Pfam" id="PF00249">
    <property type="entry name" value="Myb_DNA-binding"/>
    <property type="match status" value="1"/>
</dbReference>
<feature type="region of interest" description="Disordered" evidence="1">
    <location>
        <begin position="1209"/>
        <end position="1228"/>
    </location>
</feature>
<feature type="compositionally biased region" description="Low complexity" evidence="1">
    <location>
        <begin position="2001"/>
        <end position="2026"/>
    </location>
</feature>
<feature type="compositionally biased region" description="Basic and acidic residues" evidence="1">
    <location>
        <begin position="201"/>
        <end position="231"/>
    </location>
</feature>
<feature type="compositionally biased region" description="Low complexity" evidence="1">
    <location>
        <begin position="178"/>
        <end position="188"/>
    </location>
</feature>
<feature type="compositionally biased region" description="Polar residues" evidence="1">
    <location>
        <begin position="304"/>
        <end position="313"/>
    </location>
</feature>
<comment type="caution">
    <text evidence="3">The sequence shown here is derived from an EMBL/GenBank/DDBJ whole genome shotgun (WGS) entry which is preliminary data.</text>
</comment>
<feature type="region of interest" description="Disordered" evidence="1">
    <location>
        <begin position="1"/>
        <end position="714"/>
    </location>
</feature>
<dbReference type="InterPro" id="IPR001005">
    <property type="entry name" value="SANT/Myb"/>
</dbReference>
<feature type="compositionally biased region" description="Low complexity" evidence="1">
    <location>
        <begin position="454"/>
        <end position="474"/>
    </location>
</feature>
<dbReference type="EMBL" id="JAPDMZ010000058">
    <property type="protein sequence ID" value="KAK0552792.1"/>
    <property type="molecule type" value="Genomic_DNA"/>
</dbReference>
<feature type="compositionally biased region" description="Polar residues" evidence="1">
    <location>
        <begin position="585"/>
        <end position="595"/>
    </location>
</feature>
<dbReference type="PANTHER" id="PTHR13992:SF39">
    <property type="entry name" value="SMRTER, ISOFORM G"/>
    <property type="match status" value="1"/>
</dbReference>
<dbReference type="Gene3D" id="1.10.10.60">
    <property type="entry name" value="Homeodomain-like"/>
    <property type="match status" value="1"/>
</dbReference>
<feature type="compositionally biased region" description="Low complexity" evidence="1">
    <location>
        <begin position="2086"/>
        <end position="2097"/>
    </location>
</feature>
<feature type="compositionally biased region" description="Basic and acidic residues" evidence="1">
    <location>
        <begin position="58"/>
        <end position="90"/>
    </location>
</feature>
<feature type="compositionally biased region" description="Basic and acidic residues" evidence="1">
    <location>
        <begin position="1732"/>
        <end position="1746"/>
    </location>
</feature>
<accession>A0AAN6GRL1</accession>
<dbReference type="InterPro" id="IPR009057">
    <property type="entry name" value="Homeodomain-like_sf"/>
</dbReference>
<feature type="domain" description="SANT" evidence="2">
    <location>
        <begin position="1151"/>
        <end position="1199"/>
    </location>
</feature>